<evidence type="ECO:0008006" key="3">
    <source>
        <dbReference type="Google" id="ProtNLM"/>
    </source>
</evidence>
<dbReference type="STRING" id="98765.A0A2R6P8T0"/>
<accession>A0A2R6P8T0</accession>
<dbReference type="EMBL" id="MLYV02000514">
    <property type="protein sequence ID" value="PSR87359.1"/>
    <property type="molecule type" value="Genomic_DNA"/>
</dbReference>
<dbReference type="OrthoDB" id="2794653at2759"/>
<keyword evidence="2" id="KW-1185">Reference proteome</keyword>
<sequence>MSLPSGNYIITSKVPDGQSLSIGRNLAEDKSLLPKKVISLPPGVEAPVWAVQLLDNGKYILRIGGAATAEFEDKVFAVLLDVPIPTEWTITHVPQHGPNIYIIEKGDLSTGWVVPESEEPYTQIAVRPLIATRSLPPQYLPSEQFHIIPIE</sequence>
<dbReference type="Proteomes" id="UP000186601">
    <property type="component" value="Unassembled WGS sequence"/>
</dbReference>
<reference evidence="1 2" key="1">
    <citation type="submission" date="2018-02" db="EMBL/GenBank/DDBJ databases">
        <title>Genome sequence of the basidiomycete white-rot fungus Phlebia centrifuga.</title>
        <authorList>
            <person name="Granchi Z."/>
            <person name="Peng M."/>
            <person name="de Vries R.P."/>
            <person name="Hilden K."/>
            <person name="Makela M.R."/>
            <person name="Grigoriev I."/>
            <person name="Riley R."/>
        </authorList>
    </citation>
    <scope>NUCLEOTIDE SEQUENCE [LARGE SCALE GENOMIC DNA]</scope>
    <source>
        <strain evidence="1 2">FBCC195</strain>
    </source>
</reference>
<dbReference type="InterPro" id="IPR031755">
    <property type="entry name" value="Inhibitor_I66"/>
</dbReference>
<comment type="caution">
    <text evidence="1">The sequence shown here is derived from an EMBL/GenBank/DDBJ whole genome shotgun (WGS) entry which is preliminary data.</text>
</comment>
<dbReference type="GO" id="GO:0004867">
    <property type="term" value="F:serine-type endopeptidase inhibitor activity"/>
    <property type="evidence" value="ECO:0007669"/>
    <property type="project" value="InterPro"/>
</dbReference>
<protein>
    <recommendedName>
        <fullName evidence="3">Serine protease inhibitor</fullName>
    </recommendedName>
</protein>
<evidence type="ECO:0000313" key="1">
    <source>
        <dbReference type="EMBL" id="PSR87359.1"/>
    </source>
</evidence>
<dbReference type="CDD" id="cd23428">
    <property type="entry name" value="beta-trefoil_Ricin_SPI"/>
    <property type="match status" value="1"/>
</dbReference>
<name>A0A2R6P8T0_9APHY</name>
<organism evidence="1 2">
    <name type="scientific">Hermanssonia centrifuga</name>
    <dbReference type="NCBI Taxonomy" id="98765"/>
    <lineage>
        <taxon>Eukaryota</taxon>
        <taxon>Fungi</taxon>
        <taxon>Dikarya</taxon>
        <taxon>Basidiomycota</taxon>
        <taxon>Agaricomycotina</taxon>
        <taxon>Agaricomycetes</taxon>
        <taxon>Polyporales</taxon>
        <taxon>Meruliaceae</taxon>
        <taxon>Hermanssonia</taxon>
    </lineage>
</organism>
<evidence type="ECO:0000313" key="2">
    <source>
        <dbReference type="Proteomes" id="UP000186601"/>
    </source>
</evidence>
<gene>
    <name evidence="1" type="ORF">PHLCEN_2v5176</name>
</gene>
<dbReference type="AlphaFoldDB" id="A0A2R6P8T0"/>
<proteinExistence type="predicted"/>
<dbReference type="Pfam" id="PF16850">
    <property type="entry name" value="Inhibitor_I66"/>
    <property type="match status" value="1"/>
</dbReference>
<dbReference type="Gene3D" id="2.80.10.50">
    <property type="match status" value="1"/>
</dbReference>